<protein>
    <recommendedName>
        <fullName evidence="4">Ketosynthase family 3 (KS3) domain-containing protein</fullName>
    </recommendedName>
</protein>
<dbReference type="InterPro" id="IPR050091">
    <property type="entry name" value="PKS_NRPS_Biosynth_Enz"/>
</dbReference>
<dbReference type="eggNOG" id="KOG1202">
    <property type="taxonomic scope" value="Eukaryota"/>
</dbReference>
<dbReference type="PaxDb" id="2903-EOD33281"/>
<feature type="domain" description="Ketosynthase family 3 (KS3)" evidence="4">
    <location>
        <begin position="1"/>
        <end position="169"/>
    </location>
</feature>
<dbReference type="Pfam" id="PF02801">
    <property type="entry name" value="Ketoacyl-synt_C"/>
    <property type="match status" value="1"/>
</dbReference>
<dbReference type="GO" id="GO:0004312">
    <property type="term" value="F:fatty acid synthase activity"/>
    <property type="evidence" value="ECO:0007669"/>
    <property type="project" value="TreeGrafter"/>
</dbReference>
<evidence type="ECO:0000259" key="4">
    <source>
        <dbReference type="PROSITE" id="PS52004"/>
    </source>
</evidence>
<reference evidence="6" key="1">
    <citation type="journal article" date="2013" name="Nature">
        <title>Pan genome of the phytoplankton Emiliania underpins its global distribution.</title>
        <authorList>
            <person name="Read B.A."/>
            <person name="Kegel J."/>
            <person name="Klute M.J."/>
            <person name="Kuo A."/>
            <person name="Lefebvre S.C."/>
            <person name="Maumus F."/>
            <person name="Mayer C."/>
            <person name="Miller J."/>
            <person name="Monier A."/>
            <person name="Salamov A."/>
            <person name="Young J."/>
            <person name="Aguilar M."/>
            <person name="Claverie J.M."/>
            <person name="Frickenhaus S."/>
            <person name="Gonzalez K."/>
            <person name="Herman E.K."/>
            <person name="Lin Y.C."/>
            <person name="Napier J."/>
            <person name="Ogata H."/>
            <person name="Sarno A.F."/>
            <person name="Shmutz J."/>
            <person name="Schroeder D."/>
            <person name="de Vargas C."/>
            <person name="Verret F."/>
            <person name="von Dassow P."/>
            <person name="Valentin K."/>
            <person name="Van de Peer Y."/>
            <person name="Wheeler G."/>
            <person name="Dacks J.B."/>
            <person name="Delwiche C.F."/>
            <person name="Dyhrman S.T."/>
            <person name="Glockner G."/>
            <person name="John U."/>
            <person name="Richards T."/>
            <person name="Worden A.Z."/>
            <person name="Zhang X."/>
            <person name="Grigoriev I.V."/>
            <person name="Allen A.E."/>
            <person name="Bidle K."/>
            <person name="Borodovsky M."/>
            <person name="Bowler C."/>
            <person name="Brownlee C."/>
            <person name="Cock J.M."/>
            <person name="Elias M."/>
            <person name="Gladyshev V.N."/>
            <person name="Groth M."/>
            <person name="Guda C."/>
            <person name="Hadaegh A."/>
            <person name="Iglesias-Rodriguez M.D."/>
            <person name="Jenkins J."/>
            <person name="Jones B.M."/>
            <person name="Lawson T."/>
            <person name="Leese F."/>
            <person name="Lindquist E."/>
            <person name="Lobanov A."/>
            <person name="Lomsadze A."/>
            <person name="Malik S.B."/>
            <person name="Marsh M.E."/>
            <person name="Mackinder L."/>
            <person name="Mock T."/>
            <person name="Mueller-Roeber B."/>
            <person name="Pagarete A."/>
            <person name="Parker M."/>
            <person name="Probert I."/>
            <person name="Quesneville H."/>
            <person name="Raines C."/>
            <person name="Rensing S.A."/>
            <person name="Riano-Pachon D.M."/>
            <person name="Richier S."/>
            <person name="Rokitta S."/>
            <person name="Shiraiwa Y."/>
            <person name="Soanes D.M."/>
            <person name="van der Giezen M."/>
            <person name="Wahlund T.M."/>
            <person name="Williams B."/>
            <person name="Wilson W."/>
            <person name="Wolfe G."/>
            <person name="Wurch L.L."/>
        </authorList>
    </citation>
    <scope>NUCLEOTIDE SEQUENCE</scope>
</reference>
<comment type="similarity">
    <text evidence="3">Belongs to the thiolase-like superfamily. Beta-ketoacyl-ACP synthases family.</text>
</comment>
<dbReference type="AlphaFoldDB" id="A0A0D3KBZ6"/>
<dbReference type="InterPro" id="IPR014031">
    <property type="entry name" value="Ketoacyl_synth_C"/>
</dbReference>
<dbReference type="RefSeq" id="XP_005785710.1">
    <property type="nucleotide sequence ID" value="XM_005785653.1"/>
</dbReference>
<evidence type="ECO:0000313" key="6">
    <source>
        <dbReference type="Proteomes" id="UP000013827"/>
    </source>
</evidence>
<keyword evidence="6" id="KW-1185">Reference proteome</keyword>
<evidence type="ECO:0000256" key="1">
    <source>
        <dbReference type="ARBA" id="ARBA00022450"/>
    </source>
</evidence>
<keyword evidence="3" id="KW-0808">Transferase</keyword>
<dbReference type="PANTHER" id="PTHR43775">
    <property type="entry name" value="FATTY ACID SYNTHASE"/>
    <property type="match status" value="1"/>
</dbReference>
<dbReference type="STRING" id="2903.R1FCS5"/>
<dbReference type="GO" id="GO:0006633">
    <property type="term" value="P:fatty acid biosynthetic process"/>
    <property type="evidence" value="ECO:0007669"/>
    <property type="project" value="TreeGrafter"/>
</dbReference>
<dbReference type="GeneID" id="17278552"/>
<dbReference type="Pfam" id="PF00109">
    <property type="entry name" value="ketoacyl-synt"/>
    <property type="match status" value="1"/>
</dbReference>
<name>A0A0D3KBZ6_EMIH1</name>
<evidence type="ECO:0000256" key="2">
    <source>
        <dbReference type="ARBA" id="ARBA00022553"/>
    </source>
</evidence>
<dbReference type="InterPro" id="IPR016039">
    <property type="entry name" value="Thiolase-like"/>
</dbReference>
<dbReference type="HOGENOM" id="CLU_1582785_0_0_1"/>
<dbReference type="Gene3D" id="3.40.47.10">
    <property type="match status" value="1"/>
</dbReference>
<reference evidence="5" key="2">
    <citation type="submission" date="2024-10" db="UniProtKB">
        <authorList>
            <consortium name="EnsemblProtists"/>
        </authorList>
    </citation>
    <scope>IDENTIFICATION</scope>
</reference>
<sequence length="169" mass="17280">FSAEVGHDKDFLASALAYHLDLRGPAETVATSCSSSLVAVARAAHAIRLGLCETVPRHQLGASCSPDDPVRSVAGMIWAADGVCRPFCDAAAGTVPADGAALVVLTAASVRRAYATLEGVGLNNDGGRKSTFSQPSEAGQREVIAMALADAGREAADVDYVEAHGTGTR</sequence>
<dbReference type="InterPro" id="IPR020841">
    <property type="entry name" value="PKS_Beta-ketoAc_synthase_dom"/>
</dbReference>
<dbReference type="KEGG" id="ehx:EMIHUDRAFT_56457"/>
<dbReference type="PANTHER" id="PTHR43775:SF37">
    <property type="entry name" value="SI:DKEY-61P9.11"/>
    <property type="match status" value="1"/>
</dbReference>
<dbReference type="SMART" id="SM00825">
    <property type="entry name" value="PKS_KS"/>
    <property type="match status" value="1"/>
</dbReference>
<keyword evidence="1" id="KW-0596">Phosphopantetheine</keyword>
<dbReference type="EnsemblProtists" id="EOD33281">
    <property type="protein sequence ID" value="EOD33281"/>
    <property type="gene ID" value="EMIHUDRAFT_56457"/>
</dbReference>
<organism evidence="5 6">
    <name type="scientific">Emiliania huxleyi (strain CCMP1516)</name>
    <dbReference type="NCBI Taxonomy" id="280463"/>
    <lineage>
        <taxon>Eukaryota</taxon>
        <taxon>Haptista</taxon>
        <taxon>Haptophyta</taxon>
        <taxon>Prymnesiophyceae</taxon>
        <taxon>Isochrysidales</taxon>
        <taxon>Noelaerhabdaceae</taxon>
        <taxon>Emiliania</taxon>
    </lineage>
</organism>
<dbReference type="Proteomes" id="UP000013827">
    <property type="component" value="Unassembled WGS sequence"/>
</dbReference>
<dbReference type="SUPFAM" id="SSF53901">
    <property type="entry name" value="Thiolase-like"/>
    <property type="match status" value="1"/>
</dbReference>
<dbReference type="PROSITE" id="PS52004">
    <property type="entry name" value="KS3_2"/>
    <property type="match status" value="1"/>
</dbReference>
<keyword evidence="2" id="KW-0597">Phosphoprotein</keyword>
<proteinExistence type="inferred from homology"/>
<dbReference type="InterPro" id="IPR014030">
    <property type="entry name" value="Ketoacyl_synth_N"/>
</dbReference>
<evidence type="ECO:0000313" key="5">
    <source>
        <dbReference type="EnsemblProtists" id="EOD33281"/>
    </source>
</evidence>
<evidence type="ECO:0000256" key="3">
    <source>
        <dbReference type="RuleBase" id="RU003694"/>
    </source>
</evidence>
<accession>A0A0D3KBZ6</accession>